<dbReference type="OrthoDB" id="4007at2759"/>
<gene>
    <name evidence="3" type="ORF">TTAC_LOCUS6530</name>
</gene>
<dbReference type="GO" id="GO:0034551">
    <property type="term" value="P:mitochondrial respiratory chain complex III assembly"/>
    <property type="evidence" value="ECO:0007669"/>
    <property type="project" value="TreeGrafter"/>
</dbReference>
<name>A0A0R3X0A5_HYDTA</name>
<dbReference type="PANTHER" id="PTHR12184:SF1">
    <property type="entry name" value="UBIQUINOL-CYTOCHROME-C REDUCTASE COMPLEX ASSEMBLY FACTOR 1"/>
    <property type="match status" value="1"/>
</dbReference>
<reference evidence="3 4" key="2">
    <citation type="submission" date="2018-11" db="EMBL/GenBank/DDBJ databases">
        <authorList>
            <consortium name="Pathogen Informatics"/>
        </authorList>
    </citation>
    <scope>NUCLEOTIDE SEQUENCE [LARGE SCALE GENOMIC DNA]</scope>
</reference>
<evidence type="ECO:0000313" key="5">
    <source>
        <dbReference type="WBParaSite" id="TTAC_0000654501-mRNA-1"/>
    </source>
</evidence>
<dbReference type="Proteomes" id="UP000274429">
    <property type="component" value="Unassembled WGS sequence"/>
</dbReference>
<dbReference type="Pfam" id="PF03981">
    <property type="entry name" value="Ubiq_cyt_C_chap"/>
    <property type="match status" value="1"/>
</dbReference>
<feature type="domain" description="Ubiquinol-cytochrome c chaperone" evidence="2">
    <location>
        <begin position="83"/>
        <end position="217"/>
    </location>
</feature>
<organism evidence="5">
    <name type="scientific">Hydatigena taeniaeformis</name>
    <name type="common">Feline tapeworm</name>
    <name type="synonym">Taenia taeniaeformis</name>
    <dbReference type="NCBI Taxonomy" id="6205"/>
    <lineage>
        <taxon>Eukaryota</taxon>
        <taxon>Metazoa</taxon>
        <taxon>Spiralia</taxon>
        <taxon>Lophotrochozoa</taxon>
        <taxon>Platyhelminthes</taxon>
        <taxon>Cestoda</taxon>
        <taxon>Eucestoda</taxon>
        <taxon>Cyclophyllidea</taxon>
        <taxon>Taeniidae</taxon>
        <taxon>Hydatigera</taxon>
    </lineage>
</organism>
<dbReference type="EMBL" id="UYWX01020307">
    <property type="protein sequence ID" value="VDM30752.1"/>
    <property type="molecule type" value="Genomic_DNA"/>
</dbReference>
<dbReference type="InterPro" id="IPR021150">
    <property type="entry name" value="Ubiq_cyt_c_chap"/>
</dbReference>
<dbReference type="WBParaSite" id="TTAC_0000654501-mRNA-1">
    <property type="protein sequence ID" value="TTAC_0000654501-mRNA-1"/>
    <property type="gene ID" value="TTAC_0000654501"/>
</dbReference>
<dbReference type="STRING" id="6205.A0A0R3X0A5"/>
<dbReference type="GO" id="GO:0005739">
    <property type="term" value="C:mitochondrion"/>
    <property type="evidence" value="ECO:0007669"/>
    <property type="project" value="TreeGrafter"/>
</dbReference>
<dbReference type="PANTHER" id="PTHR12184">
    <property type="entry name" value="UBIQUINOL-CYTOCHROME C REDUCTASE COMPLEX ASSEMBLY FACTOR 1 FAMILY MEMBER"/>
    <property type="match status" value="1"/>
</dbReference>
<dbReference type="AlphaFoldDB" id="A0A0R3X0A5"/>
<sequence length="251" mass="29590">MKSALVKSHRLRHFRPDGFYLPRRAIPTSTLQSSSRDKKTLLGAMKHLMGHHLRYPTWRLKLSGANMFAVCAEYPDVNEFIENLNLPDTFQTWFSLTTLHIWMCLIRLRREGQEGQILKKPFIQFIWTDLKNRMRPFGILRNQHDHIEVFNMQFFGSVFAYDEAFLMHLDTALAAAVWRNLFFASPHTSAQDLDSVVHYIRKQLSHLDALSSDQIVGKGMPTFLRLFEDKLDLEYANRRLNYCLTWPEWDK</sequence>
<reference evidence="5" key="1">
    <citation type="submission" date="2017-02" db="UniProtKB">
        <authorList>
            <consortium name="WormBaseParasite"/>
        </authorList>
    </citation>
    <scope>IDENTIFICATION</scope>
</reference>
<evidence type="ECO:0000259" key="2">
    <source>
        <dbReference type="Pfam" id="PF03981"/>
    </source>
</evidence>
<keyword evidence="4" id="KW-1185">Reference proteome</keyword>
<dbReference type="InterPro" id="IPR007129">
    <property type="entry name" value="Ubiqinol_cyt_c_chaperone_CPB3"/>
</dbReference>
<protein>
    <submittedName>
        <fullName evidence="5">Ubiq_cyt_C_chap domain-containing protein</fullName>
    </submittedName>
</protein>
<comment type="similarity">
    <text evidence="1">Belongs to the CBP3 family.</text>
</comment>
<evidence type="ECO:0000256" key="1">
    <source>
        <dbReference type="ARBA" id="ARBA00006407"/>
    </source>
</evidence>
<accession>A0A0R3X0A5</accession>
<evidence type="ECO:0000313" key="4">
    <source>
        <dbReference type="Proteomes" id="UP000274429"/>
    </source>
</evidence>
<evidence type="ECO:0000313" key="3">
    <source>
        <dbReference type="EMBL" id="VDM30752.1"/>
    </source>
</evidence>
<proteinExistence type="inferred from homology"/>